<evidence type="ECO:0000313" key="3">
    <source>
        <dbReference type="EMBL" id="GMR52750.1"/>
    </source>
</evidence>
<feature type="transmembrane region" description="Helical" evidence="1">
    <location>
        <begin position="62"/>
        <end position="86"/>
    </location>
</feature>
<evidence type="ECO:0000313" key="4">
    <source>
        <dbReference type="Proteomes" id="UP001328107"/>
    </source>
</evidence>
<dbReference type="Proteomes" id="UP001328107">
    <property type="component" value="Unassembled WGS sequence"/>
</dbReference>
<keyword evidence="1" id="KW-0812">Transmembrane</keyword>
<keyword evidence="2" id="KW-0732">Signal</keyword>
<keyword evidence="1" id="KW-0472">Membrane</keyword>
<dbReference type="AlphaFoldDB" id="A0AAN5CYS7"/>
<evidence type="ECO:0008006" key="5">
    <source>
        <dbReference type="Google" id="ProtNLM"/>
    </source>
</evidence>
<proteinExistence type="predicted"/>
<accession>A0AAN5CYS7</accession>
<keyword evidence="1" id="KW-1133">Transmembrane helix</keyword>
<feature type="chain" id="PRO_5042944184" description="G protein-coupled receptor" evidence="2">
    <location>
        <begin position="19"/>
        <end position="112"/>
    </location>
</feature>
<reference evidence="4" key="1">
    <citation type="submission" date="2022-10" db="EMBL/GenBank/DDBJ databases">
        <title>Genome assembly of Pristionchus species.</title>
        <authorList>
            <person name="Yoshida K."/>
            <person name="Sommer R.J."/>
        </authorList>
    </citation>
    <scope>NUCLEOTIDE SEQUENCE [LARGE SCALE GENOMIC DNA]</scope>
    <source>
        <strain evidence="4">RS5460</strain>
    </source>
</reference>
<feature type="transmembrane region" description="Helical" evidence="1">
    <location>
        <begin position="28"/>
        <end position="50"/>
    </location>
</feature>
<feature type="signal peptide" evidence="2">
    <location>
        <begin position="1"/>
        <end position="18"/>
    </location>
</feature>
<comment type="caution">
    <text evidence="3">The sequence shown here is derived from an EMBL/GenBank/DDBJ whole genome shotgun (WGS) entry which is preliminary data.</text>
</comment>
<organism evidence="3 4">
    <name type="scientific">Pristionchus mayeri</name>
    <dbReference type="NCBI Taxonomy" id="1317129"/>
    <lineage>
        <taxon>Eukaryota</taxon>
        <taxon>Metazoa</taxon>
        <taxon>Ecdysozoa</taxon>
        <taxon>Nematoda</taxon>
        <taxon>Chromadorea</taxon>
        <taxon>Rhabditida</taxon>
        <taxon>Rhabditina</taxon>
        <taxon>Diplogasteromorpha</taxon>
        <taxon>Diplogasteroidea</taxon>
        <taxon>Neodiplogasteridae</taxon>
        <taxon>Pristionchus</taxon>
    </lineage>
</organism>
<protein>
    <recommendedName>
        <fullName evidence="5">G protein-coupled receptor</fullName>
    </recommendedName>
</protein>
<sequence length="112" mass="12456">PNLIVAFGLLITCLGVYAIFCEGSTISFPFYFLNLLHILLSIAYPIILFYMPEYADEKGTLFCGNVIAYSIANGVLCSVVMVYMLLLDDFIDSRSRAHRAHLLCGVPIRDPS</sequence>
<evidence type="ECO:0000256" key="2">
    <source>
        <dbReference type="SAM" id="SignalP"/>
    </source>
</evidence>
<gene>
    <name evidence="3" type="ORF">PMAYCL1PPCAC_22945</name>
</gene>
<dbReference type="EMBL" id="BTRK01000005">
    <property type="protein sequence ID" value="GMR52750.1"/>
    <property type="molecule type" value="Genomic_DNA"/>
</dbReference>
<evidence type="ECO:0000256" key="1">
    <source>
        <dbReference type="SAM" id="Phobius"/>
    </source>
</evidence>
<keyword evidence="4" id="KW-1185">Reference proteome</keyword>
<name>A0AAN5CYS7_9BILA</name>
<feature type="non-terminal residue" evidence="3">
    <location>
        <position position="1"/>
    </location>
</feature>
<feature type="non-terminal residue" evidence="3">
    <location>
        <position position="112"/>
    </location>
</feature>